<dbReference type="Gene3D" id="1.10.760.10">
    <property type="entry name" value="Cytochrome c-like domain"/>
    <property type="match status" value="1"/>
</dbReference>
<dbReference type="GO" id="GO:0046872">
    <property type="term" value="F:metal ion binding"/>
    <property type="evidence" value="ECO:0007669"/>
    <property type="project" value="UniProtKB-KW"/>
</dbReference>
<dbReference type="InterPro" id="IPR036909">
    <property type="entry name" value="Cyt_c-like_dom_sf"/>
</dbReference>
<dbReference type="InterPro" id="IPR032858">
    <property type="entry name" value="CcoP_N"/>
</dbReference>
<evidence type="ECO:0000313" key="9">
    <source>
        <dbReference type="EMBL" id="AKP54075.1"/>
    </source>
</evidence>
<gene>
    <name evidence="9" type="ORF">CA2015_4750</name>
</gene>
<dbReference type="InterPro" id="IPR050597">
    <property type="entry name" value="Cytochrome_c_Oxidase_Subunit"/>
</dbReference>
<feature type="signal peptide" evidence="7">
    <location>
        <begin position="1"/>
        <end position="22"/>
    </location>
</feature>
<feature type="domain" description="Cytochrome c" evidence="8">
    <location>
        <begin position="192"/>
        <end position="271"/>
    </location>
</feature>
<evidence type="ECO:0000256" key="5">
    <source>
        <dbReference type="SAM" id="MobiDB-lite"/>
    </source>
</evidence>
<dbReference type="RefSeq" id="WP_048644101.1">
    <property type="nucleotide sequence ID" value="NZ_CAXBGM010000122.1"/>
</dbReference>
<dbReference type="GO" id="GO:0020037">
    <property type="term" value="F:heme binding"/>
    <property type="evidence" value="ECO:0007669"/>
    <property type="project" value="InterPro"/>
</dbReference>
<dbReference type="EMBL" id="CP012040">
    <property type="protein sequence ID" value="AKP54075.1"/>
    <property type="molecule type" value="Genomic_DNA"/>
</dbReference>
<proteinExistence type="predicted"/>
<dbReference type="InterPro" id="IPR009056">
    <property type="entry name" value="Cyt_c-like_dom"/>
</dbReference>
<evidence type="ECO:0000259" key="8">
    <source>
        <dbReference type="PROSITE" id="PS51007"/>
    </source>
</evidence>
<dbReference type="SUPFAM" id="SSF46626">
    <property type="entry name" value="Cytochrome c"/>
    <property type="match status" value="1"/>
</dbReference>
<dbReference type="PATRIC" id="fig|320787.5.peg.5198"/>
<sequence length="308" mass="34084">MKTFKLIGATLMCLLMAVPGFAQETETSFLAQMQQMDSNTLLLLAIIIVVLLVIVIIIGVMVYMLSFLMTVLRKENPALAAEPSWWESFKTKYVVGKYRPIEEEKDIQLNHSYDGIVELDNFMPPWLKYVFYLTIFSAVVYFLNYSVLGIGQTQIEEYEASLEQAALEAEARGAMMLTSIDETNVEVDMSAPGLAAGKELFTGNCAACHAMDGGGGVGPNLTDEYWLHGGDIKSIFKVVKYGVIEKGMIPWQDQLGPEEMQQVSSYILSLQGTSPANPKDPQGEKFEPTIEQPVDALVEEELGVEPAE</sequence>
<evidence type="ECO:0000256" key="2">
    <source>
        <dbReference type="ARBA" id="ARBA00022723"/>
    </source>
</evidence>
<reference evidence="9 10" key="1">
    <citation type="submission" date="2015-07" db="EMBL/GenBank/DDBJ databases">
        <authorList>
            <person name="Kim K.M."/>
        </authorList>
    </citation>
    <scope>NUCLEOTIDE SEQUENCE [LARGE SCALE GENOMIC DNA]</scope>
    <source>
        <strain evidence="9 10">KCTC 12363</strain>
    </source>
</reference>
<evidence type="ECO:0000256" key="6">
    <source>
        <dbReference type="SAM" id="Phobius"/>
    </source>
</evidence>
<feature type="region of interest" description="Disordered" evidence="5">
    <location>
        <begin position="271"/>
        <end position="291"/>
    </location>
</feature>
<feature type="transmembrane region" description="Helical" evidence="6">
    <location>
        <begin position="41"/>
        <end position="65"/>
    </location>
</feature>
<dbReference type="AlphaFoldDB" id="A0A0H4PM15"/>
<evidence type="ECO:0000256" key="1">
    <source>
        <dbReference type="ARBA" id="ARBA00022617"/>
    </source>
</evidence>
<dbReference type="Proteomes" id="UP000036520">
    <property type="component" value="Chromosome"/>
</dbReference>
<keyword evidence="10" id="KW-1185">Reference proteome</keyword>
<keyword evidence="3 4" id="KW-0408">Iron</keyword>
<evidence type="ECO:0000256" key="7">
    <source>
        <dbReference type="SAM" id="SignalP"/>
    </source>
</evidence>
<dbReference type="STRING" id="320787.CA2015_4750"/>
<keyword evidence="1 4" id="KW-0349">Heme</keyword>
<keyword evidence="6" id="KW-1133">Transmembrane helix</keyword>
<dbReference type="Pfam" id="PF14715">
    <property type="entry name" value="FixP_N"/>
    <property type="match status" value="1"/>
</dbReference>
<name>A0A0H4PM15_9BACT</name>
<feature type="transmembrane region" description="Helical" evidence="6">
    <location>
        <begin position="129"/>
        <end position="148"/>
    </location>
</feature>
<dbReference type="KEGG" id="camu:CA2015_4750"/>
<dbReference type="Pfam" id="PF13442">
    <property type="entry name" value="Cytochrome_CBB3"/>
    <property type="match status" value="1"/>
</dbReference>
<dbReference type="PANTHER" id="PTHR33751">
    <property type="entry name" value="CBB3-TYPE CYTOCHROME C OXIDASE SUBUNIT FIXP"/>
    <property type="match status" value="1"/>
</dbReference>
<dbReference type="GO" id="GO:0009055">
    <property type="term" value="F:electron transfer activity"/>
    <property type="evidence" value="ECO:0007669"/>
    <property type="project" value="InterPro"/>
</dbReference>
<dbReference type="InterPro" id="IPR038414">
    <property type="entry name" value="CcoP_N_sf"/>
</dbReference>
<dbReference type="Gene3D" id="6.10.280.130">
    <property type="match status" value="1"/>
</dbReference>
<dbReference type="OrthoDB" id="9811281at2"/>
<protein>
    <submittedName>
        <fullName evidence="9">Cytochrome c class I</fullName>
    </submittedName>
</protein>
<organism evidence="9 10">
    <name type="scientific">Cyclobacterium amurskyense</name>
    <dbReference type="NCBI Taxonomy" id="320787"/>
    <lineage>
        <taxon>Bacteria</taxon>
        <taxon>Pseudomonadati</taxon>
        <taxon>Bacteroidota</taxon>
        <taxon>Cytophagia</taxon>
        <taxon>Cytophagales</taxon>
        <taxon>Cyclobacteriaceae</taxon>
        <taxon>Cyclobacterium</taxon>
    </lineage>
</organism>
<evidence type="ECO:0000313" key="10">
    <source>
        <dbReference type="Proteomes" id="UP000036520"/>
    </source>
</evidence>
<keyword evidence="7" id="KW-0732">Signal</keyword>
<keyword evidence="6" id="KW-0812">Transmembrane</keyword>
<evidence type="ECO:0000256" key="3">
    <source>
        <dbReference type="ARBA" id="ARBA00023004"/>
    </source>
</evidence>
<dbReference type="PROSITE" id="PS51007">
    <property type="entry name" value="CYTC"/>
    <property type="match status" value="1"/>
</dbReference>
<accession>A0A0H4PM15</accession>
<keyword evidence="6" id="KW-0472">Membrane</keyword>
<dbReference type="PANTHER" id="PTHR33751:SF1">
    <property type="entry name" value="CBB3-TYPE CYTOCHROME C OXIDASE SUBUNIT FIXP"/>
    <property type="match status" value="1"/>
</dbReference>
<keyword evidence="2 4" id="KW-0479">Metal-binding</keyword>
<feature type="chain" id="PRO_5005208227" evidence="7">
    <location>
        <begin position="23"/>
        <end position="308"/>
    </location>
</feature>
<evidence type="ECO:0000256" key="4">
    <source>
        <dbReference type="PROSITE-ProRule" id="PRU00433"/>
    </source>
</evidence>